<reference evidence="1 2" key="1">
    <citation type="submission" date="2019-12" db="EMBL/GenBank/DDBJ databases">
        <title>Spirosoma sp. HMF4905 genome sequencing and assembly.</title>
        <authorList>
            <person name="Kang H."/>
            <person name="Cha I."/>
            <person name="Kim H."/>
            <person name="Joh K."/>
        </authorList>
    </citation>
    <scope>NUCLEOTIDE SEQUENCE [LARGE SCALE GENOMIC DNA]</scope>
    <source>
        <strain evidence="1 2">HMF4905</strain>
    </source>
</reference>
<accession>A0A7K1S876</accession>
<dbReference type="RefSeq" id="WP_157584020.1">
    <property type="nucleotide sequence ID" value="NZ_WPIN01000002.1"/>
</dbReference>
<dbReference type="EMBL" id="WPIN01000002">
    <property type="protein sequence ID" value="MVM29796.1"/>
    <property type="molecule type" value="Genomic_DNA"/>
</dbReference>
<evidence type="ECO:0000313" key="1">
    <source>
        <dbReference type="EMBL" id="MVM29796.1"/>
    </source>
</evidence>
<name>A0A7K1S876_9BACT</name>
<comment type="caution">
    <text evidence="1">The sequence shown here is derived from an EMBL/GenBank/DDBJ whole genome shotgun (WGS) entry which is preliminary data.</text>
</comment>
<keyword evidence="2" id="KW-1185">Reference proteome</keyword>
<protein>
    <submittedName>
        <fullName evidence="1">Uncharacterized protein</fullName>
    </submittedName>
</protein>
<gene>
    <name evidence="1" type="ORF">GO755_07120</name>
</gene>
<proteinExistence type="predicted"/>
<dbReference type="Proteomes" id="UP000436006">
    <property type="component" value="Unassembled WGS sequence"/>
</dbReference>
<dbReference type="AlphaFoldDB" id="A0A7K1S876"/>
<sequence>MHFPKLIPASSTRIITQSALVEHTQRIELILKKVNVAELSKTGNIVNQYEAVRLARAEQATAAKNSGCQFVGDRP</sequence>
<organism evidence="1 2">
    <name type="scientific">Spirosoma arboris</name>
    <dbReference type="NCBI Taxonomy" id="2682092"/>
    <lineage>
        <taxon>Bacteria</taxon>
        <taxon>Pseudomonadati</taxon>
        <taxon>Bacteroidota</taxon>
        <taxon>Cytophagia</taxon>
        <taxon>Cytophagales</taxon>
        <taxon>Cytophagaceae</taxon>
        <taxon>Spirosoma</taxon>
    </lineage>
</organism>
<evidence type="ECO:0000313" key="2">
    <source>
        <dbReference type="Proteomes" id="UP000436006"/>
    </source>
</evidence>